<proteinExistence type="predicted"/>
<name>A0AAV7MPY9_PLEWA</name>
<dbReference type="Proteomes" id="UP001066276">
    <property type="component" value="Chromosome 9"/>
</dbReference>
<dbReference type="EMBL" id="JANPWB010000013">
    <property type="protein sequence ID" value="KAJ1104462.1"/>
    <property type="molecule type" value="Genomic_DNA"/>
</dbReference>
<comment type="caution">
    <text evidence="2">The sequence shown here is derived from an EMBL/GenBank/DDBJ whole genome shotgun (WGS) entry which is preliminary data.</text>
</comment>
<evidence type="ECO:0000256" key="1">
    <source>
        <dbReference type="SAM" id="MobiDB-lite"/>
    </source>
</evidence>
<sequence length="245" mass="26650">MSFRFRFGTVCQRATEERAPLVEFSPGRGSSLKVEQPKPTPQPKAGELRRAVPGCACFRLPGAVEPCEGAKEILYPPQLKRGHYHRHQAQELILPPQSGSCRRCRRDTGAICCSLCLCPEVLTTSRQSPADPGISERQGCSQPVGGCAGLGRSGNWGPCCPLVPAPRALRALRGLQRHSHSPVCGSVPFQRTAASSRNIVGWGTDGPRTQLHATKEQKVVRGSPDNTVERQHRNHRTILPQTTIG</sequence>
<accession>A0AAV7MPY9</accession>
<keyword evidence="3" id="KW-1185">Reference proteome</keyword>
<gene>
    <name evidence="2" type="ORF">NDU88_001874</name>
</gene>
<reference evidence="2" key="1">
    <citation type="journal article" date="2022" name="bioRxiv">
        <title>Sequencing and chromosome-scale assembly of the giantPleurodeles waltlgenome.</title>
        <authorList>
            <person name="Brown T."/>
            <person name="Elewa A."/>
            <person name="Iarovenko S."/>
            <person name="Subramanian E."/>
            <person name="Araus A.J."/>
            <person name="Petzold A."/>
            <person name="Susuki M."/>
            <person name="Suzuki K.-i.T."/>
            <person name="Hayashi T."/>
            <person name="Toyoda A."/>
            <person name="Oliveira C."/>
            <person name="Osipova E."/>
            <person name="Leigh N.D."/>
            <person name="Simon A."/>
            <person name="Yun M.H."/>
        </authorList>
    </citation>
    <scope>NUCLEOTIDE SEQUENCE</scope>
    <source>
        <strain evidence="2">20211129_DDA</strain>
        <tissue evidence="2">Liver</tissue>
    </source>
</reference>
<evidence type="ECO:0000313" key="3">
    <source>
        <dbReference type="Proteomes" id="UP001066276"/>
    </source>
</evidence>
<feature type="region of interest" description="Disordered" evidence="1">
    <location>
        <begin position="24"/>
        <end position="47"/>
    </location>
</feature>
<protein>
    <submittedName>
        <fullName evidence="2">Uncharacterized protein</fullName>
    </submittedName>
</protein>
<evidence type="ECO:0000313" key="2">
    <source>
        <dbReference type="EMBL" id="KAJ1104462.1"/>
    </source>
</evidence>
<dbReference type="AlphaFoldDB" id="A0AAV7MPY9"/>
<organism evidence="2 3">
    <name type="scientific">Pleurodeles waltl</name>
    <name type="common">Iberian ribbed newt</name>
    <dbReference type="NCBI Taxonomy" id="8319"/>
    <lineage>
        <taxon>Eukaryota</taxon>
        <taxon>Metazoa</taxon>
        <taxon>Chordata</taxon>
        <taxon>Craniata</taxon>
        <taxon>Vertebrata</taxon>
        <taxon>Euteleostomi</taxon>
        <taxon>Amphibia</taxon>
        <taxon>Batrachia</taxon>
        <taxon>Caudata</taxon>
        <taxon>Salamandroidea</taxon>
        <taxon>Salamandridae</taxon>
        <taxon>Pleurodelinae</taxon>
        <taxon>Pleurodeles</taxon>
    </lineage>
</organism>